<comment type="catalytic activity">
    <reaction evidence="5">
        <text>N-acetyl-L-glutamate 5-semialdehyde + phosphate + NADP(+) = N-acetyl-L-glutamyl 5-phosphate + NADPH + H(+)</text>
        <dbReference type="Rhea" id="RHEA:21588"/>
        <dbReference type="ChEBI" id="CHEBI:15378"/>
        <dbReference type="ChEBI" id="CHEBI:29123"/>
        <dbReference type="ChEBI" id="CHEBI:43474"/>
        <dbReference type="ChEBI" id="CHEBI:57783"/>
        <dbReference type="ChEBI" id="CHEBI:57936"/>
        <dbReference type="ChEBI" id="CHEBI:58349"/>
        <dbReference type="EC" id="1.2.1.38"/>
    </reaction>
</comment>
<dbReference type="Proteomes" id="UP001243717">
    <property type="component" value="Unassembled WGS sequence"/>
</dbReference>
<accession>A0ABU1ALU1</accession>
<dbReference type="NCBIfam" id="TIGR01850">
    <property type="entry name" value="argC"/>
    <property type="match status" value="1"/>
</dbReference>
<keyword evidence="1 5" id="KW-0055">Arginine biosynthesis</keyword>
<dbReference type="HAMAP" id="MF_00150">
    <property type="entry name" value="ArgC_type1"/>
    <property type="match status" value="1"/>
</dbReference>
<evidence type="ECO:0000259" key="7">
    <source>
        <dbReference type="SMART" id="SM00859"/>
    </source>
</evidence>
<evidence type="ECO:0000256" key="3">
    <source>
        <dbReference type="ARBA" id="ARBA00022857"/>
    </source>
</evidence>
<evidence type="ECO:0000256" key="2">
    <source>
        <dbReference type="ARBA" id="ARBA00022605"/>
    </source>
</evidence>
<dbReference type="EC" id="1.2.1.38" evidence="5"/>
<keyword evidence="3 5" id="KW-0521">NADP</keyword>
<dbReference type="GO" id="GO:0003942">
    <property type="term" value="F:N-acetyl-gamma-glutamyl-phosphate reductase activity"/>
    <property type="evidence" value="ECO:0007669"/>
    <property type="project" value="UniProtKB-EC"/>
</dbReference>
<evidence type="ECO:0000313" key="9">
    <source>
        <dbReference type="Proteomes" id="UP001243717"/>
    </source>
</evidence>
<dbReference type="InterPro" id="IPR058924">
    <property type="entry name" value="AGPR_dimerisation_dom"/>
</dbReference>
<dbReference type="InterPro" id="IPR000534">
    <property type="entry name" value="Semialdehyde_DH_NAD-bd"/>
</dbReference>
<sequence>MNAAIIGASGYSGEELVRLLSRHPDVKLTAVTSRSLAGKLVGDQMPALRHLVGDLSFTASNPAELAASTEIDIFFLALPHGVASEFADPLYQAGKTVIDLSADFRLGSTRVYEDYYGQAHPAPHLLEAAPYVIPELADDKWKSASLIACPGCYPTSIQLPLVPLLKAGLIDPKGIVINSYSGVSGAGRKVAEDFIYCERNESMKGYGMPKHRHLSEIEEQLEKAAFADCIVQFNPHLAPMSRGISTTIVAKAKLKDSLKSVYDTWEKAYGSKPFVSVLPTGTFPDTKHVTGTNRADISAVYDPRTGNFIINSVIDNLIKGASGQAVQLMNLKFGFEETAGLL</sequence>
<comment type="pathway">
    <text evidence="5">Amino-acid biosynthesis; L-arginine biosynthesis; N(2)-acetyl-L-ornithine from L-glutamate: step 3/4.</text>
</comment>
<dbReference type="InterPro" id="IPR000706">
    <property type="entry name" value="AGPR_type-1"/>
</dbReference>
<evidence type="ECO:0000256" key="1">
    <source>
        <dbReference type="ARBA" id="ARBA00022571"/>
    </source>
</evidence>
<evidence type="ECO:0000313" key="8">
    <source>
        <dbReference type="EMBL" id="MDQ8195777.1"/>
    </source>
</evidence>
<dbReference type="InterPro" id="IPR036291">
    <property type="entry name" value="NAD(P)-bd_dom_sf"/>
</dbReference>
<comment type="subcellular location">
    <subcellularLocation>
        <location evidence="5">Cytoplasm</location>
    </subcellularLocation>
</comment>
<dbReference type="Pfam" id="PF22698">
    <property type="entry name" value="Semialdhyde_dhC_1"/>
    <property type="match status" value="1"/>
</dbReference>
<dbReference type="SUPFAM" id="SSF51735">
    <property type="entry name" value="NAD(P)-binding Rossmann-fold domains"/>
    <property type="match status" value="1"/>
</dbReference>
<evidence type="ECO:0000256" key="6">
    <source>
        <dbReference type="PROSITE-ProRule" id="PRU10010"/>
    </source>
</evidence>
<evidence type="ECO:0000256" key="5">
    <source>
        <dbReference type="HAMAP-Rule" id="MF_00150"/>
    </source>
</evidence>
<comment type="function">
    <text evidence="5">Catalyzes the NADPH-dependent reduction of N-acetyl-5-glutamyl phosphate to yield N-acetyl-L-glutamate 5-semialdehyde.</text>
</comment>
<name>A0ABU1ALU1_9BACT</name>
<protein>
    <recommendedName>
        <fullName evidence="5">N-acetyl-gamma-glutamyl-phosphate reductase</fullName>
        <shortName evidence="5">AGPR</shortName>
        <ecNumber evidence="5">1.2.1.38</ecNumber>
    </recommendedName>
    <alternativeName>
        <fullName evidence="5">N-acetyl-glutamate semialdehyde dehydrogenase</fullName>
        <shortName evidence="5">NAGSA dehydrogenase</shortName>
    </alternativeName>
</protein>
<dbReference type="PROSITE" id="PS01224">
    <property type="entry name" value="ARGC"/>
    <property type="match status" value="1"/>
</dbReference>
<feature type="domain" description="Semialdehyde dehydrogenase NAD-binding" evidence="7">
    <location>
        <begin position="2"/>
        <end position="144"/>
    </location>
</feature>
<dbReference type="CDD" id="cd23934">
    <property type="entry name" value="AGPR_1_C"/>
    <property type="match status" value="1"/>
</dbReference>
<dbReference type="SUPFAM" id="SSF55347">
    <property type="entry name" value="Glyceraldehyde-3-phosphate dehydrogenase-like, C-terminal domain"/>
    <property type="match status" value="1"/>
</dbReference>
<dbReference type="EMBL" id="JARXIC010000032">
    <property type="protein sequence ID" value="MDQ8195777.1"/>
    <property type="molecule type" value="Genomic_DNA"/>
</dbReference>
<keyword evidence="9" id="KW-1185">Reference proteome</keyword>
<dbReference type="RefSeq" id="WP_308986227.1">
    <property type="nucleotide sequence ID" value="NZ_JARXIC010000032.1"/>
</dbReference>
<organism evidence="8 9">
    <name type="scientific">Thalassobacterium sedimentorum</name>
    <dbReference type="NCBI Taxonomy" id="3041258"/>
    <lineage>
        <taxon>Bacteria</taxon>
        <taxon>Pseudomonadati</taxon>
        <taxon>Verrucomicrobiota</taxon>
        <taxon>Opitutia</taxon>
        <taxon>Puniceicoccales</taxon>
        <taxon>Coraliomargaritaceae</taxon>
        <taxon>Thalassobacterium</taxon>
    </lineage>
</organism>
<comment type="similarity">
    <text evidence="5">Belongs to the NAGSA dehydrogenase family. Type 1 subfamily.</text>
</comment>
<dbReference type="SMART" id="SM00859">
    <property type="entry name" value="Semialdhyde_dh"/>
    <property type="match status" value="1"/>
</dbReference>
<dbReference type="PANTHER" id="PTHR32338">
    <property type="entry name" value="N-ACETYL-GAMMA-GLUTAMYL-PHOSPHATE REDUCTASE, CHLOROPLASTIC-RELATED-RELATED"/>
    <property type="match status" value="1"/>
</dbReference>
<evidence type="ECO:0000256" key="4">
    <source>
        <dbReference type="ARBA" id="ARBA00023002"/>
    </source>
</evidence>
<dbReference type="Gene3D" id="3.40.50.720">
    <property type="entry name" value="NAD(P)-binding Rossmann-like Domain"/>
    <property type="match status" value="1"/>
</dbReference>
<dbReference type="Pfam" id="PF01118">
    <property type="entry name" value="Semialdhyde_dh"/>
    <property type="match status" value="1"/>
</dbReference>
<dbReference type="CDD" id="cd17895">
    <property type="entry name" value="AGPR_1_N"/>
    <property type="match status" value="1"/>
</dbReference>
<reference evidence="8 9" key="1">
    <citation type="submission" date="2023-04" db="EMBL/GenBank/DDBJ databases">
        <title>A novel bacteria isolated from coastal sediment.</title>
        <authorList>
            <person name="Liu X.-J."/>
            <person name="Du Z.-J."/>
        </authorList>
    </citation>
    <scope>NUCLEOTIDE SEQUENCE [LARGE SCALE GENOMIC DNA]</scope>
    <source>
        <strain evidence="8 9">SDUM461004</strain>
    </source>
</reference>
<dbReference type="InterPro" id="IPR050085">
    <property type="entry name" value="AGPR"/>
</dbReference>
<dbReference type="InterPro" id="IPR023013">
    <property type="entry name" value="AGPR_AS"/>
</dbReference>
<keyword evidence="4 5" id="KW-0560">Oxidoreductase</keyword>
<feature type="active site" evidence="5 6">
    <location>
        <position position="152"/>
    </location>
</feature>
<keyword evidence="2 5" id="KW-0028">Amino-acid biosynthesis</keyword>
<keyword evidence="5" id="KW-0963">Cytoplasm</keyword>
<comment type="caution">
    <text evidence="8">The sequence shown here is derived from an EMBL/GenBank/DDBJ whole genome shotgun (WGS) entry which is preliminary data.</text>
</comment>
<dbReference type="Gene3D" id="3.30.360.10">
    <property type="entry name" value="Dihydrodipicolinate Reductase, domain 2"/>
    <property type="match status" value="1"/>
</dbReference>
<gene>
    <name evidence="5 8" type="primary">argC</name>
    <name evidence="8" type="ORF">QEH59_15195</name>
</gene>
<proteinExistence type="inferred from homology"/>
<dbReference type="PANTHER" id="PTHR32338:SF10">
    <property type="entry name" value="N-ACETYL-GAMMA-GLUTAMYL-PHOSPHATE REDUCTASE, CHLOROPLASTIC-RELATED"/>
    <property type="match status" value="1"/>
</dbReference>